<dbReference type="GO" id="GO:0031470">
    <property type="term" value="C:carboxysome"/>
    <property type="evidence" value="ECO:0007669"/>
    <property type="project" value="UniProtKB-ARBA"/>
</dbReference>
<dbReference type="InterPro" id="IPR011004">
    <property type="entry name" value="Trimer_LpxA-like_sf"/>
</dbReference>
<keyword evidence="3" id="KW-1185">Reference proteome</keyword>
<dbReference type="BioCyc" id="CSTA292563:G1353-229-MONOMER"/>
<dbReference type="eggNOG" id="COG0663">
    <property type="taxonomic scope" value="Bacteria"/>
</dbReference>
<feature type="compositionally biased region" description="Polar residues" evidence="1">
    <location>
        <begin position="175"/>
        <end position="194"/>
    </location>
</feature>
<sequence>MSLPILQPSTSKNIQIRGDVTIDDSAVIADGVIINAPEGAKIIIRSGVCLGMGSIITAFPEATIEIKANAILGAGCLIFGQCTIGNQVSIGSAVTIYNVDIEPLSVIPSGTVMGDRSRTVTIESETIPEASSEETQEITTTQKETAESEKAKSDAIKQQEHLNKYRNKIPSLDSVQNQIPTTPQNHQDTTPQEDTQNKQEKQEAIATDDDPWGITKSDSKEVAGQVYINRLFVTLFPEKNIPPQQT</sequence>
<accession>K9YIJ9</accession>
<dbReference type="EMBL" id="CP003940">
    <property type="protein sequence ID" value="AFZ46210.1"/>
    <property type="molecule type" value="Genomic_DNA"/>
</dbReference>
<dbReference type="Proteomes" id="UP000010483">
    <property type="component" value="Chromosome"/>
</dbReference>
<dbReference type="HOGENOM" id="CLU_069354_0_0_3"/>
<dbReference type="KEGG" id="csn:Cyast_0228"/>
<evidence type="ECO:0000256" key="1">
    <source>
        <dbReference type="SAM" id="MobiDB-lite"/>
    </source>
</evidence>
<name>K9YIJ9_CYASC</name>
<evidence type="ECO:0000313" key="2">
    <source>
        <dbReference type="EMBL" id="AFZ46210.1"/>
    </source>
</evidence>
<organism evidence="2 3">
    <name type="scientific">Cyanobacterium stanieri (strain ATCC 29140 / PCC 7202)</name>
    <dbReference type="NCBI Taxonomy" id="292563"/>
    <lineage>
        <taxon>Bacteria</taxon>
        <taxon>Bacillati</taxon>
        <taxon>Cyanobacteriota</taxon>
        <taxon>Cyanophyceae</taxon>
        <taxon>Oscillatoriophycideae</taxon>
        <taxon>Chroococcales</taxon>
        <taxon>Geminocystaceae</taxon>
        <taxon>Cyanobacterium</taxon>
    </lineage>
</organism>
<dbReference type="SUPFAM" id="SSF51161">
    <property type="entry name" value="Trimeric LpxA-like enzymes"/>
    <property type="match status" value="1"/>
</dbReference>
<protein>
    <submittedName>
        <fullName evidence="2">Carbon dioxide concentrating mechanism protein</fullName>
    </submittedName>
</protein>
<proteinExistence type="predicted"/>
<feature type="compositionally biased region" description="Basic and acidic residues" evidence="1">
    <location>
        <begin position="144"/>
        <end position="156"/>
    </location>
</feature>
<dbReference type="AlphaFoldDB" id="K9YIJ9"/>
<dbReference type="GO" id="GO:0043886">
    <property type="term" value="F:structural constituent of carboxysome shell"/>
    <property type="evidence" value="ECO:0007669"/>
    <property type="project" value="UniProtKB-ARBA"/>
</dbReference>
<evidence type="ECO:0000313" key="3">
    <source>
        <dbReference type="Proteomes" id="UP000010483"/>
    </source>
</evidence>
<dbReference type="Gene3D" id="2.160.10.10">
    <property type="entry name" value="Hexapeptide repeat proteins"/>
    <property type="match status" value="1"/>
</dbReference>
<dbReference type="STRING" id="292563.Cyast_0228"/>
<feature type="region of interest" description="Disordered" evidence="1">
    <location>
        <begin position="123"/>
        <end position="156"/>
    </location>
</feature>
<feature type="region of interest" description="Disordered" evidence="1">
    <location>
        <begin position="175"/>
        <end position="217"/>
    </location>
</feature>
<gene>
    <name evidence="2" type="ordered locus">Cyast_0228</name>
</gene>
<reference evidence="3" key="1">
    <citation type="journal article" date="2013" name="Proc. Natl. Acad. Sci. U.S.A.">
        <title>Improving the coverage of the cyanobacterial phylum using diversity-driven genome sequencing.</title>
        <authorList>
            <person name="Shih P.M."/>
            <person name="Wu D."/>
            <person name="Latifi A."/>
            <person name="Axen S.D."/>
            <person name="Fewer D.P."/>
            <person name="Talla E."/>
            <person name="Calteau A."/>
            <person name="Cai F."/>
            <person name="Tandeau de Marsac N."/>
            <person name="Rippka R."/>
            <person name="Herdman M."/>
            <person name="Sivonen K."/>
            <person name="Coursin T."/>
            <person name="Laurent T."/>
            <person name="Goodwin L."/>
            <person name="Nolan M."/>
            <person name="Davenport K.W."/>
            <person name="Han C.S."/>
            <person name="Rubin E.M."/>
            <person name="Eisen J.A."/>
            <person name="Woyke T."/>
            <person name="Gugger M."/>
            <person name="Kerfeld C.A."/>
        </authorList>
    </citation>
    <scope>NUCLEOTIDE SEQUENCE [LARGE SCALE GENOMIC DNA]</scope>
    <source>
        <strain evidence="3">ATCC 29140 / PCC 7202</strain>
    </source>
</reference>